<reference evidence="5" key="1">
    <citation type="journal article" date="2014" name="Int. J. Syst. Evol. Microbiol.">
        <title>Complete genome sequence of Corynebacterium casei LMG S-19264T (=DSM 44701T), isolated from a smear-ripened cheese.</title>
        <authorList>
            <consortium name="US DOE Joint Genome Institute (JGI-PGF)"/>
            <person name="Walter F."/>
            <person name="Albersmeier A."/>
            <person name="Kalinowski J."/>
            <person name="Ruckert C."/>
        </authorList>
    </citation>
    <scope>NUCLEOTIDE SEQUENCE</scope>
    <source>
        <strain evidence="5">CGMCC 1.12921</strain>
    </source>
</reference>
<evidence type="ECO:0000313" key="6">
    <source>
        <dbReference type="Proteomes" id="UP000613582"/>
    </source>
</evidence>
<dbReference type="PANTHER" id="PTHR12631">
    <property type="entry name" value="ALPHA-L-IDURONIDASE"/>
    <property type="match status" value="1"/>
</dbReference>
<dbReference type="SUPFAM" id="SSF51445">
    <property type="entry name" value="(Trans)glycosidases"/>
    <property type="match status" value="1"/>
</dbReference>
<dbReference type="InterPro" id="IPR051923">
    <property type="entry name" value="Glycosyl_Hydrolase_39"/>
</dbReference>
<keyword evidence="2" id="KW-0378">Hydrolase</keyword>
<dbReference type="EMBL" id="BMGH01000001">
    <property type="protein sequence ID" value="GGD12442.1"/>
    <property type="molecule type" value="Genomic_DNA"/>
</dbReference>
<dbReference type="Pfam" id="PF01229">
    <property type="entry name" value="Glyco_hydro_39"/>
    <property type="match status" value="1"/>
</dbReference>
<dbReference type="InterPro" id="IPR049166">
    <property type="entry name" value="GH39_cat"/>
</dbReference>
<accession>A0A8J2Y7B2</accession>
<dbReference type="Gene3D" id="3.20.20.80">
    <property type="entry name" value="Glycosidases"/>
    <property type="match status" value="1"/>
</dbReference>
<proteinExistence type="inferred from homology"/>
<reference evidence="5" key="2">
    <citation type="submission" date="2020-09" db="EMBL/GenBank/DDBJ databases">
        <authorList>
            <person name="Sun Q."/>
            <person name="Zhou Y."/>
        </authorList>
    </citation>
    <scope>NUCLEOTIDE SEQUENCE</scope>
    <source>
        <strain evidence="5">CGMCC 1.12921</strain>
    </source>
</reference>
<evidence type="ECO:0000259" key="4">
    <source>
        <dbReference type="Pfam" id="PF01229"/>
    </source>
</evidence>
<evidence type="ECO:0000256" key="3">
    <source>
        <dbReference type="ARBA" id="ARBA00023295"/>
    </source>
</evidence>
<dbReference type="PANTHER" id="PTHR12631:SF10">
    <property type="entry name" value="BETA-XYLOSIDASE-LIKE PROTEIN-RELATED"/>
    <property type="match status" value="1"/>
</dbReference>
<sequence>MAQEIRPTIGVDLEAIGQVRALAANEIESSSWSIGGETLDRDYAVFANYADHLGPLGAKGIRLQGGWAKTETSQGVYEWQWLDDIVDGASALGVKPWIQLSYGNPAYPGGGDYGLGGGLPTSPDALAAWDRWVEAIVDRYGDRVDQWEVWNEPDLNHTDTAGAADYAALFIRTARIVRRVQPDAGVYALALADDVDYARAFFDEVAAREQLHLIDAVTFHSYPDNPDSTEIVDQLRRHIAEVGGDFDVRQGETGATSGYQDYFALQGRHMTETIQAKWNLRRMLAHHAKSVPFNLFTMADLHYQWQKVEMNYKGLLATNADKSIAYRKPAYRAAQSVFSVFDDRLKPVALPSYKSTSLRSLNVDAYGQDGKASVIAYWFFDAPPDDTTGVTYADLRLEGVAFDTPVLVDLRTGIVYGVPEQSWRREDAAVVFHLPMYDSPMLLAERDAIPVLE</sequence>
<comment type="similarity">
    <text evidence="1">Belongs to the glycosyl hydrolase 39 family.</text>
</comment>
<gene>
    <name evidence="5" type="ORF">GCM10011342_21510</name>
</gene>
<keyword evidence="3" id="KW-0326">Glycosidase</keyword>
<dbReference type="Proteomes" id="UP000613582">
    <property type="component" value="Unassembled WGS sequence"/>
</dbReference>
<protein>
    <recommendedName>
        <fullName evidence="4">Glycosyl hydrolases family 39 N-terminal catalytic domain-containing protein</fullName>
    </recommendedName>
</protein>
<dbReference type="GO" id="GO:0004553">
    <property type="term" value="F:hydrolase activity, hydrolyzing O-glycosyl compounds"/>
    <property type="evidence" value="ECO:0007669"/>
    <property type="project" value="TreeGrafter"/>
</dbReference>
<name>A0A8J2Y7B2_9PROT</name>
<feature type="domain" description="Glycosyl hydrolases family 39 N-terminal catalytic" evidence="4">
    <location>
        <begin position="74"/>
        <end position="231"/>
    </location>
</feature>
<evidence type="ECO:0000256" key="2">
    <source>
        <dbReference type="ARBA" id="ARBA00022801"/>
    </source>
</evidence>
<dbReference type="InterPro" id="IPR017853">
    <property type="entry name" value="GH"/>
</dbReference>
<comment type="caution">
    <text evidence="5">The sequence shown here is derived from an EMBL/GenBank/DDBJ whole genome shotgun (WGS) entry which is preliminary data.</text>
</comment>
<evidence type="ECO:0000313" key="5">
    <source>
        <dbReference type="EMBL" id="GGD12442.1"/>
    </source>
</evidence>
<organism evidence="5 6">
    <name type="scientific">Aquisalinus flavus</name>
    <dbReference type="NCBI Taxonomy" id="1526572"/>
    <lineage>
        <taxon>Bacteria</taxon>
        <taxon>Pseudomonadati</taxon>
        <taxon>Pseudomonadota</taxon>
        <taxon>Alphaproteobacteria</taxon>
        <taxon>Parvularculales</taxon>
        <taxon>Parvularculaceae</taxon>
        <taxon>Aquisalinus</taxon>
    </lineage>
</organism>
<dbReference type="AlphaFoldDB" id="A0A8J2Y7B2"/>
<evidence type="ECO:0000256" key="1">
    <source>
        <dbReference type="ARBA" id="ARBA00008875"/>
    </source>
</evidence>
<keyword evidence="6" id="KW-1185">Reference proteome</keyword>